<dbReference type="Gene3D" id="2.170.150.80">
    <property type="entry name" value="NAC domain"/>
    <property type="match status" value="1"/>
</dbReference>
<gene>
    <name evidence="6" type="ORF">KI387_015900</name>
</gene>
<dbReference type="EMBL" id="JAHRHJ020000003">
    <property type="protein sequence ID" value="KAH9321261.1"/>
    <property type="molecule type" value="Genomic_DNA"/>
</dbReference>
<keyword evidence="1" id="KW-0805">Transcription regulation</keyword>
<dbReference type="InterPro" id="IPR003441">
    <property type="entry name" value="NAC-dom"/>
</dbReference>
<dbReference type="PANTHER" id="PTHR31744">
    <property type="entry name" value="PROTEIN CUP-SHAPED COTYLEDON 2-RELATED"/>
    <property type="match status" value="1"/>
</dbReference>
<evidence type="ECO:0000256" key="3">
    <source>
        <dbReference type="ARBA" id="ARBA00023242"/>
    </source>
</evidence>
<protein>
    <recommendedName>
        <fullName evidence="5">NAC domain-containing protein</fullName>
    </recommendedName>
</protein>
<evidence type="ECO:0000256" key="2">
    <source>
        <dbReference type="ARBA" id="ARBA00023163"/>
    </source>
</evidence>
<dbReference type="AlphaFoldDB" id="A0AA38LEQ0"/>
<organism evidence="6 7">
    <name type="scientific">Taxus chinensis</name>
    <name type="common">Chinese yew</name>
    <name type="synonym">Taxus wallichiana var. chinensis</name>
    <dbReference type="NCBI Taxonomy" id="29808"/>
    <lineage>
        <taxon>Eukaryota</taxon>
        <taxon>Viridiplantae</taxon>
        <taxon>Streptophyta</taxon>
        <taxon>Embryophyta</taxon>
        <taxon>Tracheophyta</taxon>
        <taxon>Spermatophyta</taxon>
        <taxon>Pinopsida</taxon>
        <taxon>Pinidae</taxon>
        <taxon>Conifers II</taxon>
        <taxon>Cupressales</taxon>
        <taxon>Taxaceae</taxon>
        <taxon>Taxus</taxon>
    </lineage>
</organism>
<dbReference type="PROSITE" id="PS51005">
    <property type="entry name" value="NAC"/>
    <property type="match status" value="1"/>
</dbReference>
<name>A0AA38LEQ0_TAXCH</name>
<dbReference type="InterPro" id="IPR036093">
    <property type="entry name" value="NAC_dom_sf"/>
</dbReference>
<feature type="region of interest" description="Disordered" evidence="4">
    <location>
        <begin position="202"/>
        <end position="225"/>
    </location>
</feature>
<dbReference type="PANTHER" id="PTHR31744:SF79">
    <property type="entry name" value="NAC DOMAIN-CONTAINING PROTEIN"/>
    <property type="match status" value="1"/>
</dbReference>
<dbReference type="SUPFAM" id="SSF101941">
    <property type="entry name" value="NAC domain"/>
    <property type="match status" value="1"/>
</dbReference>
<evidence type="ECO:0000313" key="7">
    <source>
        <dbReference type="Proteomes" id="UP000824469"/>
    </source>
</evidence>
<keyword evidence="3" id="KW-0539">Nucleus</keyword>
<feature type="domain" description="NAC" evidence="5">
    <location>
        <begin position="19"/>
        <end position="163"/>
    </location>
</feature>
<dbReference type="GO" id="GO:0003677">
    <property type="term" value="F:DNA binding"/>
    <property type="evidence" value="ECO:0007669"/>
    <property type="project" value="InterPro"/>
</dbReference>
<reference evidence="6 7" key="1">
    <citation type="journal article" date="2021" name="Nat. Plants">
        <title>The Taxus genome provides insights into paclitaxel biosynthesis.</title>
        <authorList>
            <person name="Xiong X."/>
            <person name="Gou J."/>
            <person name="Liao Q."/>
            <person name="Li Y."/>
            <person name="Zhou Q."/>
            <person name="Bi G."/>
            <person name="Li C."/>
            <person name="Du R."/>
            <person name="Wang X."/>
            <person name="Sun T."/>
            <person name="Guo L."/>
            <person name="Liang H."/>
            <person name="Lu P."/>
            <person name="Wu Y."/>
            <person name="Zhang Z."/>
            <person name="Ro D.K."/>
            <person name="Shang Y."/>
            <person name="Huang S."/>
            <person name="Yan J."/>
        </authorList>
    </citation>
    <scope>NUCLEOTIDE SEQUENCE [LARGE SCALE GENOMIC DNA]</scope>
    <source>
        <strain evidence="6">Ta-2019</strain>
    </source>
</reference>
<keyword evidence="7" id="KW-1185">Reference proteome</keyword>
<evidence type="ECO:0000259" key="5">
    <source>
        <dbReference type="PROSITE" id="PS51005"/>
    </source>
</evidence>
<comment type="caution">
    <text evidence="6">The sequence shown here is derived from an EMBL/GenBank/DDBJ whole genome shotgun (WGS) entry which is preliminary data.</text>
</comment>
<accession>A0AA38LEQ0</accession>
<sequence length="345" mass="39114">MKMEMGVGEQHDRELGEFELPGFRFHPTEQELVGFYLKKMVQGKLHNFSYIGLLDLYRYDPWDLPSLGRSGEKELFFFVPRDKKCNGGRPSRITASGYWKATGSDRYVRDEHGKPLGLKKTLVFYRGRAPRGEKTDWIMNEYRMPDSNDKYRKEVVLCRIYRKATPLKWLEQQAINQAEETSIDDISSRQTDCHIGSKQFSIAKQSEPTSSLEDNTAHSEITSSHGCCPSPLDSELDSLMESTVYGGFIDPIFQALADDGKRGIEGFSSFMAMINSSTCSFDCCSLDSVFPTVETETAAKVVEVPKLSMDFRNEASFCNGKDKNPWSDLWSPSSLLLPTPNNHQL</sequence>
<keyword evidence="2" id="KW-0804">Transcription</keyword>
<evidence type="ECO:0000313" key="6">
    <source>
        <dbReference type="EMBL" id="KAH9321261.1"/>
    </source>
</evidence>
<evidence type="ECO:0000256" key="4">
    <source>
        <dbReference type="SAM" id="MobiDB-lite"/>
    </source>
</evidence>
<feature type="non-terminal residue" evidence="6">
    <location>
        <position position="1"/>
    </location>
</feature>
<dbReference type="Proteomes" id="UP000824469">
    <property type="component" value="Unassembled WGS sequence"/>
</dbReference>
<dbReference type="OMA" id="DCERNEE"/>
<proteinExistence type="predicted"/>
<evidence type="ECO:0000256" key="1">
    <source>
        <dbReference type="ARBA" id="ARBA00023015"/>
    </source>
</evidence>
<dbReference type="GO" id="GO:0006355">
    <property type="term" value="P:regulation of DNA-templated transcription"/>
    <property type="evidence" value="ECO:0007669"/>
    <property type="project" value="InterPro"/>
</dbReference>
<dbReference type="Pfam" id="PF02365">
    <property type="entry name" value="NAM"/>
    <property type="match status" value="1"/>
</dbReference>